<name>A0ABN8AGN5_9BACI</name>
<protein>
    <recommendedName>
        <fullName evidence="1">Beta-ketoacyl synthase-like N-terminal domain-containing protein</fullName>
    </recommendedName>
</protein>
<dbReference type="Gene3D" id="3.40.47.10">
    <property type="match status" value="1"/>
</dbReference>
<organism evidence="2 3">
    <name type="scientific">Sutcliffiella rhizosphaerae</name>
    <dbReference type="NCBI Taxonomy" id="2880967"/>
    <lineage>
        <taxon>Bacteria</taxon>
        <taxon>Bacillati</taxon>
        <taxon>Bacillota</taxon>
        <taxon>Bacilli</taxon>
        <taxon>Bacillales</taxon>
        <taxon>Bacillaceae</taxon>
        <taxon>Sutcliffiella</taxon>
    </lineage>
</organism>
<reference evidence="2 3" key="1">
    <citation type="submission" date="2021-10" db="EMBL/GenBank/DDBJ databases">
        <authorList>
            <person name="Criscuolo A."/>
        </authorList>
    </citation>
    <scope>NUCLEOTIDE SEQUENCE [LARGE SCALE GENOMIC DNA]</scope>
    <source>
        <strain evidence="3">CIP 111883</strain>
    </source>
</reference>
<gene>
    <name evidence="2" type="ORF">BACCIP111883_04210</name>
</gene>
<sequence length="245" mass="27226">MCLQFISGYNVITSMGIGLNKLIGNNIEEFNMENFNKINLDIDLFFNKHKRLPYETRLACYSMESAFSMMLEREDDVDRINLDEIGIIVATTYTNLKPIKSLIEEAKEYGINKINPAIFPNTVLNSISGHAAINLGVKGANITISQGDKSGQKALDYALDILQCGILERVIVCEVNLNIQSDDLLKTSNSIISSINESISTIVIQNKPNGEAGHFCSETFNKAETKPNAVLQKIYELKNKLEIGV</sequence>
<comment type="caution">
    <text evidence="2">The sequence shown here is derived from an EMBL/GenBank/DDBJ whole genome shotgun (WGS) entry which is preliminary data.</text>
</comment>
<dbReference type="RefSeq" id="WP_230504807.1">
    <property type="nucleotide sequence ID" value="NZ_CAKJTJ010000046.1"/>
</dbReference>
<dbReference type="InterPro" id="IPR016039">
    <property type="entry name" value="Thiolase-like"/>
</dbReference>
<keyword evidence="3" id="KW-1185">Reference proteome</keyword>
<accession>A0ABN8AGN5</accession>
<dbReference type="SUPFAM" id="SSF53901">
    <property type="entry name" value="Thiolase-like"/>
    <property type="match status" value="1"/>
</dbReference>
<dbReference type="Proteomes" id="UP000789833">
    <property type="component" value="Unassembled WGS sequence"/>
</dbReference>
<evidence type="ECO:0000259" key="1">
    <source>
        <dbReference type="Pfam" id="PF00109"/>
    </source>
</evidence>
<evidence type="ECO:0000313" key="2">
    <source>
        <dbReference type="EMBL" id="CAG9623399.1"/>
    </source>
</evidence>
<dbReference type="EMBL" id="CAKJTJ010000046">
    <property type="protein sequence ID" value="CAG9623399.1"/>
    <property type="molecule type" value="Genomic_DNA"/>
</dbReference>
<dbReference type="Pfam" id="PF00109">
    <property type="entry name" value="ketoacyl-synt"/>
    <property type="match status" value="1"/>
</dbReference>
<feature type="domain" description="Beta-ketoacyl synthase-like N-terminal" evidence="1">
    <location>
        <begin position="46"/>
        <end position="194"/>
    </location>
</feature>
<dbReference type="InterPro" id="IPR014030">
    <property type="entry name" value="Ketoacyl_synth_N"/>
</dbReference>
<evidence type="ECO:0000313" key="3">
    <source>
        <dbReference type="Proteomes" id="UP000789833"/>
    </source>
</evidence>
<proteinExistence type="predicted"/>